<reference evidence="1 2" key="1">
    <citation type="journal article" date="2024" name="G3 (Bethesda)">
        <title>Genome assembly of Hibiscus sabdariffa L. provides insights into metabolisms of medicinal natural products.</title>
        <authorList>
            <person name="Kim T."/>
        </authorList>
    </citation>
    <scope>NUCLEOTIDE SEQUENCE [LARGE SCALE GENOMIC DNA]</scope>
    <source>
        <strain evidence="1">TK-2024</strain>
        <tissue evidence="1">Old leaves</tissue>
    </source>
</reference>
<proteinExistence type="predicted"/>
<protein>
    <submittedName>
        <fullName evidence="1">Uncharacterized protein</fullName>
    </submittedName>
</protein>
<comment type="caution">
    <text evidence="1">The sequence shown here is derived from an EMBL/GenBank/DDBJ whole genome shotgun (WGS) entry which is preliminary data.</text>
</comment>
<name>A0ABR2BZ38_9ROSI</name>
<sequence>MHDFGMFHRPPCLCYFVLCMALASHRDLPHDWWVLSGPCATLGQWHAVWVSFASWLCYCVTLGSWCKVVCHESVGSFDPCPGWGYSAQPWFSFPVAWCASLRPRIDLCTWWVLRCFSSKSCHLLRHDLSCTRACHGVLHRPPWLCRGVVGKAFTSHRGLSRVWWVTLGLCATHDPWLVAWISLAFWMQFCATLGPRLVVWLSLAFWMRFCATLRSWCTVVRCEPDRFYVPWWLPHPGVRCQGPLRWLVHAARAYGLGCFGPCRGRGFLAQLWLTFPVTWCASFHPRAALWVLIRDVASSILGQVSASSATPATVVSTVAACSSLLPASRPTSTCARRLSMPPVPEQDDFEA</sequence>
<keyword evidence="2" id="KW-1185">Reference proteome</keyword>
<gene>
    <name evidence="1" type="ORF">V6N12_037386</name>
</gene>
<accession>A0ABR2BZ38</accession>
<organism evidence="1 2">
    <name type="scientific">Hibiscus sabdariffa</name>
    <name type="common">roselle</name>
    <dbReference type="NCBI Taxonomy" id="183260"/>
    <lineage>
        <taxon>Eukaryota</taxon>
        <taxon>Viridiplantae</taxon>
        <taxon>Streptophyta</taxon>
        <taxon>Embryophyta</taxon>
        <taxon>Tracheophyta</taxon>
        <taxon>Spermatophyta</taxon>
        <taxon>Magnoliopsida</taxon>
        <taxon>eudicotyledons</taxon>
        <taxon>Gunneridae</taxon>
        <taxon>Pentapetalae</taxon>
        <taxon>rosids</taxon>
        <taxon>malvids</taxon>
        <taxon>Malvales</taxon>
        <taxon>Malvaceae</taxon>
        <taxon>Malvoideae</taxon>
        <taxon>Hibiscus</taxon>
    </lineage>
</organism>
<evidence type="ECO:0000313" key="1">
    <source>
        <dbReference type="EMBL" id="KAK8512386.1"/>
    </source>
</evidence>
<evidence type="ECO:0000313" key="2">
    <source>
        <dbReference type="Proteomes" id="UP001472677"/>
    </source>
</evidence>
<dbReference type="Proteomes" id="UP001472677">
    <property type="component" value="Unassembled WGS sequence"/>
</dbReference>
<dbReference type="EMBL" id="JBBPBM010000073">
    <property type="protein sequence ID" value="KAK8512386.1"/>
    <property type="molecule type" value="Genomic_DNA"/>
</dbReference>